<organism evidence="1 2">
    <name type="scientific">Alligator mississippiensis</name>
    <name type="common">American alligator</name>
    <dbReference type="NCBI Taxonomy" id="8496"/>
    <lineage>
        <taxon>Eukaryota</taxon>
        <taxon>Metazoa</taxon>
        <taxon>Chordata</taxon>
        <taxon>Craniata</taxon>
        <taxon>Vertebrata</taxon>
        <taxon>Euteleostomi</taxon>
        <taxon>Archelosauria</taxon>
        <taxon>Archosauria</taxon>
        <taxon>Crocodylia</taxon>
        <taxon>Alligatoridae</taxon>
        <taxon>Alligatorinae</taxon>
        <taxon>Alligator</taxon>
    </lineage>
</organism>
<protein>
    <submittedName>
        <fullName evidence="1">Uncharacterized protein</fullName>
    </submittedName>
</protein>
<dbReference type="Proteomes" id="UP000050525">
    <property type="component" value="Unassembled WGS sequence"/>
</dbReference>
<reference evidence="1 2" key="1">
    <citation type="journal article" date="2012" name="Genome Biol.">
        <title>Sequencing three crocodilian genomes to illuminate the evolution of archosaurs and amniotes.</title>
        <authorList>
            <person name="St John J.A."/>
            <person name="Braun E.L."/>
            <person name="Isberg S.R."/>
            <person name="Miles L.G."/>
            <person name="Chong A.Y."/>
            <person name="Gongora J."/>
            <person name="Dalzell P."/>
            <person name="Moran C."/>
            <person name="Bed'hom B."/>
            <person name="Abzhanov A."/>
            <person name="Burgess S.C."/>
            <person name="Cooksey A.M."/>
            <person name="Castoe T.A."/>
            <person name="Crawford N.G."/>
            <person name="Densmore L.D."/>
            <person name="Drew J.C."/>
            <person name="Edwards S.V."/>
            <person name="Faircloth B.C."/>
            <person name="Fujita M.K."/>
            <person name="Greenwold M.J."/>
            <person name="Hoffmann F.G."/>
            <person name="Howard J.M."/>
            <person name="Iguchi T."/>
            <person name="Janes D.E."/>
            <person name="Khan S.Y."/>
            <person name="Kohno S."/>
            <person name="de Koning A.J."/>
            <person name="Lance S.L."/>
            <person name="McCarthy F.M."/>
            <person name="McCormack J.E."/>
            <person name="Merchant M.E."/>
            <person name="Peterson D.G."/>
            <person name="Pollock D.D."/>
            <person name="Pourmand N."/>
            <person name="Raney B.J."/>
            <person name="Roessler K.A."/>
            <person name="Sanford J.R."/>
            <person name="Sawyer R.H."/>
            <person name="Schmidt C.J."/>
            <person name="Triplett E.W."/>
            <person name="Tuberville T.D."/>
            <person name="Venegas-Anaya M."/>
            <person name="Howard J.T."/>
            <person name="Jarvis E.D."/>
            <person name="Guillette L.J.Jr."/>
            <person name="Glenn T.C."/>
            <person name="Green R.E."/>
            <person name="Ray D.A."/>
        </authorList>
    </citation>
    <scope>NUCLEOTIDE SEQUENCE [LARGE SCALE GENOMIC DNA]</scope>
    <source>
        <strain evidence="1">KSC_2009_1</strain>
    </source>
</reference>
<comment type="caution">
    <text evidence="1">The sequence shown here is derived from an EMBL/GenBank/DDBJ whole genome shotgun (WGS) entry which is preliminary data.</text>
</comment>
<gene>
    <name evidence="1" type="ORF">Y1Q_0011268</name>
</gene>
<dbReference type="EMBL" id="AKHW03003826">
    <property type="protein sequence ID" value="KYO32944.1"/>
    <property type="molecule type" value="Genomic_DNA"/>
</dbReference>
<name>A0A151N7Z7_ALLMI</name>
<sequence>MRRVTSLDIVAQLAPHITHQDISMWPSLSPEKWMAITIMKLAPPNSYCFIDNQFGMGKSMAREAIQKV</sequence>
<evidence type="ECO:0000313" key="1">
    <source>
        <dbReference type="EMBL" id="KYO32944.1"/>
    </source>
</evidence>
<keyword evidence="2" id="KW-1185">Reference proteome</keyword>
<evidence type="ECO:0000313" key="2">
    <source>
        <dbReference type="Proteomes" id="UP000050525"/>
    </source>
</evidence>
<dbReference type="AlphaFoldDB" id="A0A151N7Z7"/>
<accession>A0A151N7Z7</accession>
<proteinExistence type="predicted"/>